<name>A0A8H6MW13_9PEZI</name>
<gene>
    <name evidence="2" type="ORF">CSOJ01_06417</name>
</gene>
<keyword evidence="3" id="KW-1185">Reference proteome</keyword>
<dbReference type="Proteomes" id="UP000652219">
    <property type="component" value="Unassembled WGS sequence"/>
</dbReference>
<feature type="compositionally biased region" description="Pro residues" evidence="1">
    <location>
        <begin position="1"/>
        <end position="10"/>
    </location>
</feature>
<evidence type="ECO:0000313" key="3">
    <source>
        <dbReference type="Proteomes" id="UP000652219"/>
    </source>
</evidence>
<organism evidence="2 3">
    <name type="scientific">Colletotrichum sojae</name>
    <dbReference type="NCBI Taxonomy" id="2175907"/>
    <lineage>
        <taxon>Eukaryota</taxon>
        <taxon>Fungi</taxon>
        <taxon>Dikarya</taxon>
        <taxon>Ascomycota</taxon>
        <taxon>Pezizomycotina</taxon>
        <taxon>Sordariomycetes</taxon>
        <taxon>Hypocreomycetidae</taxon>
        <taxon>Glomerellales</taxon>
        <taxon>Glomerellaceae</taxon>
        <taxon>Colletotrichum</taxon>
        <taxon>Colletotrichum orchidearum species complex</taxon>
    </lineage>
</organism>
<feature type="region of interest" description="Disordered" evidence="1">
    <location>
        <begin position="1"/>
        <end position="40"/>
    </location>
</feature>
<comment type="caution">
    <text evidence="2">The sequence shown here is derived from an EMBL/GenBank/DDBJ whole genome shotgun (WGS) entry which is preliminary data.</text>
</comment>
<evidence type="ECO:0000313" key="2">
    <source>
        <dbReference type="EMBL" id="KAF6810226.1"/>
    </source>
</evidence>
<protein>
    <submittedName>
        <fullName evidence="2">Uncharacterized protein</fullName>
    </submittedName>
</protein>
<proteinExistence type="predicted"/>
<dbReference type="AlphaFoldDB" id="A0A8H6MW13"/>
<accession>A0A8H6MW13</accession>
<sequence length="81" mass="8346">MKASHPPPSVLPSAARERPAGVKSLNPATGQSKRLQEAPGHVSFTRDAALAQLGGLETRLYLTFADAALHASQGNGTNGKA</sequence>
<dbReference type="EMBL" id="WIGN01000089">
    <property type="protein sequence ID" value="KAF6810226.1"/>
    <property type="molecule type" value="Genomic_DNA"/>
</dbReference>
<evidence type="ECO:0000256" key="1">
    <source>
        <dbReference type="SAM" id="MobiDB-lite"/>
    </source>
</evidence>
<reference evidence="2 3" key="1">
    <citation type="journal article" date="2020" name="Phytopathology">
        <title>Genome Sequence Resources of Colletotrichum truncatum, C. plurivorum, C. musicola, and C. sojae: Four Species Pathogenic to Soybean (Glycine max).</title>
        <authorList>
            <person name="Rogerio F."/>
            <person name="Boufleur T.R."/>
            <person name="Ciampi-Guillardi M."/>
            <person name="Sukno S.A."/>
            <person name="Thon M.R."/>
            <person name="Massola Junior N.S."/>
            <person name="Baroncelli R."/>
        </authorList>
    </citation>
    <scope>NUCLEOTIDE SEQUENCE [LARGE SCALE GENOMIC DNA]</scope>
    <source>
        <strain evidence="2 3">LFN0009</strain>
    </source>
</reference>